<comment type="similarity">
    <text evidence="4">Belongs to the protein kinase superfamily. CMGC Ser/Thr protein kinase family. MAP kinase subfamily.</text>
</comment>
<name>A0A834MYS4_VESGE</name>
<keyword evidence="13" id="KW-0067">ATP-binding</keyword>
<organism evidence="20 21">
    <name type="scientific">Vespula germanica</name>
    <name type="common">German yellow jacket</name>
    <name type="synonym">Paravespula germanica</name>
    <dbReference type="NCBI Taxonomy" id="30212"/>
    <lineage>
        <taxon>Eukaryota</taxon>
        <taxon>Metazoa</taxon>
        <taxon>Ecdysozoa</taxon>
        <taxon>Arthropoda</taxon>
        <taxon>Hexapoda</taxon>
        <taxon>Insecta</taxon>
        <taxon>Pterygota</taxon>
        <taxon>Neoptera</taxon>
        <taxon>Endopterygota</taxon>
        <taxon>Hymenoptera</taxon>
        <taxon>Apocrita</taxon>
        <taxon>Aculeata</taxon>
        <taxon>Vespoidea</taxon>
        <taxon>Vespidae</taxon>
        <taxon>Vespinae</taxon>
        <taxon>Vespula</taxon>
    </lineage>
</organism>
<keyword evidence="10" id="KW-0053">Apoptosis</keyword>
<evidence type="ECO:0000256" key="4">
    <source>
        <dbReference type="ARBA" id="ARBA00008832"/>
    </source>
</evidence>
<keyword evidence="12" id="KW-0418">Kinase</keyword>
<dbReference type="GO" id="GO:0006915">
    <property type="term" value="P:apoptotic process"/>
    <property type="evidence" value="ECO:0007669"/>
    <property type="project" value="UniProtKB-KW"/>
</dbReference>
<dbReference type="FunFam" id="3.30.200.20:FF:000373">
    <property type="entry name" value="Mitogen-activated protein kinase 1"/>
    <property type="match status" value="1"/>
</dbReference>
<dbReference type="InterPro" id="IPR011009">
    <property type="entry name" value="Kinase-like_dom_sf"/>
</dbReference>
<dbReference type="Proteomes" id="UP000617340">
    <property type="component" value="Unassembled WGS sequence"/>
</dbReference>
<dbReference type="InterPro" id="IPR000719">
    <property type="entry name" value="Prot_kinase_dom"/>
</dbReference>
<evidence type="ECO:0000256" key="10">
    <source>
        <dbReference type="ARBA" id="ARBA00022703"/>
    </source>
</evidence>
<dbReference type="PROSITE" id="PS00108">
    <property type="entry name" value="PROTEIN_KINASE_ST"/>
    <property type="match status" value="1"/>
</dbReference>
<comment type="catalytic activity">
    <reaction evidence="18">
        <text>L-seryl-[protein] + ATP = O-phospho-L-seryl-[protein] + ADP + H(+)</text>
        <dbReference type="Rhea" id="RHEA:17989"/>
        <dbReference type="Rhea" id="RHEA-COMP:9863"/>
        <dbReference type="Rhea" id="RHEA-COMP:11604"/>
        <dbReference type="ChEBI" id="CHEBI:15378"/>
        <dbReference type="ChEBI" id="CHEBI:29999"/>
        <dbReference type="ChEBI" id="CHEBI:30616"/>
        <dbReference type="ChEBI" id="CHEBI:83421"/>
        <dbReference type="ChEBI" id="CHEBI:456216"/>
        <dbReference type="EC" id="2.7.11.24"/>
    </reaction>
</comment>
<comment type="subcellular location">
    <subcellularLocation>
        <location evidence="3">Cytoplasm</location>
        <location evidence="3">Cytoskeleton</location>
        <location evidence="3">Microtubule organizing center</location>
        <location evidence="3">Centrosome</location>
    </subcellularLocation>
    <subcellularLocation>
        <location evidence="2">Cytoplasm</location>
        <location evidence="2">Cytoskeleton</location>
        <location evidence="2">Spindle</location>
    </subcellularLocation>
</comment>
<keyword evidence="21" id="KW-1185">Reference proteome</keyword>
<evidence type="ECO:0000256" key="12">
    <source>
        <dbReference type="ARBA" id="ARBA00022777"/>
    </source>
</evidence>
<evidence type="ECO:0000256" key="16">
    <source>
        <dbReference type="ARBA" id="ARBA00039550"/>
    </source>
</evidence>
<dbReference type="Gene3D" id="1.10.510.10">
    <property type="entry name" value="Transferase(Phosphotransferase) domain 1"/>
    <property type="match status" value="1"/>
</dbReference>
<evidence type="ECO:0000313" key="20">
    <source>
        <dbReference type="EMBL" id="KAF7390077.1"/>
    </source>
</evidence>
<dbReference type="Pfam" id="PF00069">
    <property type="entry name" value="Pkinase"/>
    <property type="match status" value="1"/>
</dbReference>
<dbReference type="GO" id="GO:0005819">
    <property type="term" value="C:spindle"/>
    <property type="evidence" value="ECO:0007669"/>
    <property type="project" value="UniProtKB-SubCell"/>
</dbReference>
<dbReference type="PANTHER" id="PTHR24055">
    <property type="entry name" value="MITOGEN-ACTIVATED PROTEIN KINASE"/>
    <property type="match status" value="1"/>
</dbReference>
<dbReference type="InterPro" id="IPR008271">
    <property type="entry name" value="Ser/Thr_kinase_AS"/>
</dbReference>
<keyword evidence="9" id="KW-0808">Transferase</keyword>
<dbReference type="AlphaFoldDB" id="A0A834MYS4"/>
<dbReference type="GO" id="GO:0005813">
    <property type="term" value="C:centrosome"/>
    <property type="evidence" value="ECO:0007669"/>
    <property type="project" value="UniProtKB-SubCell"/>
</dbReference>
<dbReference type="PROSITE" id="PS01351">
    <property type="entry name" value="MAPK"/>
    <property type="match status" value="1"/>
</dbReference>
<evidence type="ECO:0000256" key="3">
    <source>
        <dbReference type="ARBA" id="ARBA00004300"/>
    </source>
</evidence>
<evidence type="ECO:0000256" key="6">
    <source>
        <dbReference type="ARBA" id="ARBA00022490"/>
    </source>
</evidence>
<comment type="caution">
    <text evidence="20">The sequence shown here is derived from an EMBL/GenBank/DDBJ whole genome shotgun (WGS) entry which is preliminary data.</text>
</comment>
<keyword evidence="8" id="KW-0597">Phosphoprotein</keyword>
<dbReference type="FunFam" id="1.10.510.10:FF:000624">
    <property type="entry name" value="Mitogen-activated protein kinase"/>
    <property type="match status" value="1"/>
</dbReference>
<evidence type="ECO:0000256" key="8">
    <source>
        <dbReference type="ARBA" id="ARBA00022553"/>
    </source>
</evidence>
<evidence type="ECO:0000256" key="11">
    <source>
        <dbReference type="ARBA" id="ARBA00022741"/>
    </source>
</evidence>
<reference evidence="20" key="1">
    <citation type="journal article" date="2020" name="G3 (Bethesda)">
        <title>High-Quality Assemblies for Three Invasive Social Wasps from the &lt;i&gt;Vespula&lt;/i&gt; Genus.</title>
        <authorList>
            <person name="Harrop T.W.R."/>
            <person name="Guhlin J."/>
            <person name="McLaughlin G.M."/>
            <person name="Permina E."/>
            <person name="Stockwell P."/>
            <person name="Gilligan J."/>
            <person name="Le Lec M.F."/>
            <person name="Gruber M.A.M."/>
            <person name="Quinn O."/>
            <person name="Lovegrove M."/>
            <person name="Duncan E.J."/>
            <person name="Remnant E.J."/>
            <person name="Van Eeckhoven J."/>
            <person name="Graham B."/>
            <person name="Knapp R.A."/>
            <person name="Langford K.W."/>
            <person name="Kronenberg Z."/>
            <person name="Press M.O."/>
            <person name="Eacker S.M."/>
            <person name="Wilson-Rankin E.E."/>
            <person name="Purcell J."/>
            <person name="Lester P.J."/>
            <person name="Dearden P.K."/>
        </authorList>
    </citation>
    <scope>NUCLEOTIDE SEQUENCE</scope>
    <source>
        <strain evidence="20">Linc-1</strain>
    </source>
</reference>
<evidence type="ECO:0000256" key="17">
    <source>
        <dbReference type="ARBA" id="ARBA00047592"/>
    </source>
</evidence>
<dbReference type="InterPro" id="IPR008349">
    <property type="entry name" value="MAPK_ERK1/2"/>
</dbReference>
<evidence type="ECO:0000256" key="15">
    <source>
        <dbReference type="ARBA" id="ARBA00023306"/>
    </source>
</evidence>
<dbReference type="InterPro" id="IPR003527">
    <property type="entry name" value="MAP_kinase_CS"/>
</dbReference>
<sequence length="414" mass="47732">MAGEGSTAVNPNCEIVRGQTFEVGPRYTNLSYMGEGAYGMVVSAYDNVTKTKVAIKKISPFEHQTYSQRTLREIKILTRFKHENIIDIRDILRAPTIEQMKDVYIVQCLMETDLYKLLKTQAISNDHICYFLYQILRGLKYIHSANVLHRDLKPSNLLLNTTCDLKICDFGLARVADPEHNHAGFLTEYVATRWYRAPEIMLNSKGYTKSIDIWSVGCILAEMLSRRAIFPGKHYLDQLNHILGVIGSPSEEDLECVINEKARNYLESLPFKPKVPWTSLFPKADPRALDLLDKMLTFNPNKRIVVDEALAHPYLEQYYDPSDEKSEPSQNVNHKIYIYFTVKIKFVDTATLAKHRRLPTTNTNVMHRLIESDVTLTRCISHPHREPTTILSSYPLSLSPYKFRVRQLNSTNWR</sequence>
<dbReference type="PROSITE" id="PS50011">
    <property type="entry name" value="PROTEIN_KINASE_DOM"/>
    <property type="match status" value="1"/>
</dbReference>
<dbReference type="GO" id="GO:0005524">
    <property type="term" value="F:ATP binding"/>
    <property type="evidence" value="ECO:0007669"/>
    <property type="project" value="UniProtKB-KW"/>
</dbReference>
<dbReference type="EMBL" id="JACSDZ010000012">
    <property type="protein sequence ID" value="KAF7390077.1"/>
    <property type="molecule type" value="Genomic_DNA"/>
</dbReference>
<evidence type="ECO:0000256" key="14">
    <source>
        <dbReference type="ARBA" id="ARBA00023212"/>
    </source>
</evidence>
<keyword evidence="7" id="KW-0723">Serine/threonine-protein kinase</keyword>
<evidence type="ECO:0000256" key="7">
    <source>
        <dbReference type="ARBA" id="ARBA00022527"/>
    </source>
</evidence>
<dbReference type="CDD" id="cd07849">
    <property type="entry name" value="STKc_ERK1_2_like"/>
    <property type="match status" value="1"/>
</dbReference>
<keyword evidence="6" id="KW-0963">Cytoplasm</keyword>
<proteinExistence type="inferred from homology"/>
<protein>
    <recommendedName>
        <fullName evidence="16">Mitogen-activated protein kinase 1</fullName>
        <ecNumber evidence="5">2.7.11.24</ecNumber>
    </recommendedName>
</protein>
<evidence type="ECO:0000256" key="13">
    <source>
        <dbReference type="ARBA" id="ARBA00022840"/>
    </source>
</evidence>
<accession>A0A834MYS4</accession>
<gene>
    <name evidence="20" type="ORF">HZH68_011934</name>
</gene>
<dbReference type="InterPro" id="IPR050117">
    <property type="entry name" value="MAPK"/>
</dbReference>
<comment type="catalytic activity">
    <reaction evidence="17">
        <text>L-threonyl-[protein] + ATP = O-phospho-L-threonyl-[protein] + ADP + H(+)</text>
        <dbReference type="Rhea" id="RHEA:46608"/>
        <dbReference type="Rhea" id="RHEA-COMP:11060"/>
        <dbReference type="Rhea" id="RHEA-COMP:11605"/>
        <dbReference type="ChEBI" id="CHEBI:15378"/>
        <dbReference type="ChEBI" id="CHEBI:30013"/>
        <dbReference type="ChEBI" id="CHEBI:30616"/>
        <dbReference type="ChEBI" id="CHEBI:61977"/>
        <dbReference type="ChEBI" id="CHEBI:456216"/>
        <dbReference type="EC" id="2.7.11.24"/>
    </reaction>
</comment>
<dbReference type="GO" id="GO:0004707">
    <property type="term" value="F:MAP kinase activity"/>
    <property type="evidence" value="ECO:0007669"/>
    <property type="project" value="UniProtKB-EC"/>
</dbReference>
<evidence type="ECO:0000256" key="1">
    <source>
        <dbReference type="ARBA" id="ARBA00001946"/>
    </source>
</evidence>
<dbReference type="PRINTS" id="PR01770">
    <property type="entry name" value="ERK1ERK2MAPK"/>
</dbReference>
<dbReference type="EC" id="2.7.11.24" evidence="5"/>
<keyword evidence="11" id="KW-0547">Nucleotide-binding</keyword>
<keyword evidence="14" id="KW-0206">Cytoskeleton</keyword>
<keyword evidence="15" id="KW-0131">Cell cycle</keyword>
<evidence type="ECO:0000313" key="21">
    <source>
        <dbReference type="Proteomes" id="UP000617340"/>
    </source>
</evidence>
<feature type="domain" description="Protein kinase" evidence="19">
    <location>
        <begin position="27"/>
        <end position="315"/>
    </location>
</feature>
<dbReference type="SUPFAM" id="SSF56112">
    <property type="entry name" value="Protein kinase-like (PK-like)"/>
    <property type="match status" value="1"/>
</dbReference>
<evidence type="ECO:0000256" key="5">
    <source>
        <dbReference type="ARBA" id="ARBA00012411"/>
    </source>
</evidence>
<evidence type="ECO:0000256" key="9">
    <source>
        <dbReference type="ARBA" id="ARBA00022679"/>
    </source>
</evidence>
<evidence type="ECO:0000259" key="19">
    <source>
        <dbReference type="PROSITE" id="PS50011"/>
    </source>
</evidence>
<comment type="cofactor">
    <cofactor evidence="1">
        <name>Mg(2+)</name>
        <dbReference type="ChEBI" id="CHEBI:18420"/>
    </cofactor>
</comment>
<evidence type="ECO:0000256" key="2">
    <source>
        <dbReference type="ARBA" id="ARBA00004186"/>
    </source>
</evidence>
<evidence type="ECO:0000256" key="18">
    <source>
        <dbReference type="ARBA" id="ARBA00048312"/>
    </source>
</evidence>
<dbReference type="Gene3D" id="3.30.200.20">
    <property type="entry name" value="Phosphorylase Kinase, domain 1"/>
    <property type="match status" value="1"/>
</dbReference>
<dbReference type="SMART" id="SM00220">
    <property type="entry name" value="S_TKc"/>
    <property type="match status" value="1"/>
</dbReference>